<gene>
    <name evidence="1" type="ORF">CI1B_44720</name>
</gene>
<dbReference type="AlphaFoldDB" id="A0A508TF31"/>
<proteinExistence type="predicted"/>
<dbReference type="RefSeq" id="WP_139479815.1">
    <property type="nucleotide sequence ID" value="NZ_CAADFB020000003.1"/>
</dbReference>
<name>A0A508TF31_9BRAD</name>
<evidence type="ECO:0000313" key="1">
    <source>
        <dbReference type="EMBL" id="VIO72824.1"/>
    </source>
</evidence>
<sequence>MTADSNSHIAWQRAQLKKLRAALKAVEAEQLGKANCGRQTQMTIDELQRKIGESGRCIAEYERRTRRPLGTDRGSLASVSWEHWNANLPMAKPQRQRA</sequence>
<evidence type="ECO:0000313" key="2">
    <source>
        <dbReference type="Proteomes" id="UP000328092"/>
    </source>
</evidence>
<protein>
    <submittedName>
        <fullName evidence="1">Uncharacterized protein</fullName>
    </submittedName>
</protein>
<comment type="caution">
    <text evidence="1">The sequence shown here is derived from an EMBL/GenBank/DDBJ whole genome shotgun (WGS) entry which is preliminary data.</text>
</comment>
<organism evidence="1 2">
    <name type="scientific">Bradyrhizobium ivorense</name>
    <dbReference type="NCBI Taxonomy" id="2511166"/>
    <lineage>
        <taxon>Bacteria</taxon>
        <taxon>Pseudomonadati</taxon>
        <taxon>Pseudomonadota</taxon>
        <taxon>Alphaproteobacteria</taxon>
        <taxon>Hyphomicrobiales</taxon>
        <taxon>Nitrobacteraceae</taxon>
        <taxon>Bradyrhizobium</taxon>
    </lineage>
</organism>
<reference evidence="1" key="1">
    <citation type="submission" date="2019-02" db="EMBL/GenBank/DDBJ databases">
        <authorList>
            <person name="Pothier F.J."/>
        </authorList>
    </citation>
    <scope>NUCLEOTIDE SEQUENCE</scope>
    <source>
        <strain evidence="1">CI-1B</strain>
    </source>
</reference>
<dbReference type="EMBL" id="CAADFC020000016">
    <property type="protein sequence ID" value="VIO72824.1"/>
    <property type="molecule type" value="Genomic_DNA"/>
</dbReference>
<accession>A0A508TF31</accession>
<dbReference type="Proteomes" id="UP000328092">
    <property type="component" value="Unassembled WGS sequence"/>
</dbReference>
<keyword evidence="2" id="KW-1185">Reference proteome</keyword>
<dbReference type="OrthoDB" id="8242413at2"/>